<evidence type="ECO:0000259" key="2">
    <source>
        <dbReference type="PROSITE" id="PS51740"/>
    </source>
</evidence>
<dbReference type="SUPFAM" id="SSF89447">
    <property type="entry name" value="AbrB/MazE/MraZ-like"/>
    <property type="match status" value="1"/>
</dbReference>
<evidence type="ECO:0000313" key="4">
    <source>
        <dbReference type="Proteomes" id="UP001155220"/>
    </source>
</evidence>
<keyword evidence="4" id="KW-1185">Reference proteome</keyword>
<dbReference type="NCBIfam" id="TIGR01439">
    <property type="entry name" value="lp_hng_hel_AbrB"/>
    <property type="match status" value="1"/>
</dbReference>
<dbReference type="AlphaFoldDB" id="A0A9X2KEC2"/>
<proteinExistence type="predicted"/>
<reference evidence="3" key="1">
    <citation type="submission" date="2022-03" db="EMBL/GenBank/DDBJ databases">
        <title>Aurantimonas Liuensis sp. Nov., isolated from the hadal seawater of the Mariana Trench.</title>
        <authorList>
            <person name="Liu R."/>
        </authorList>
    </citation>
    <scope>NUCLEOTIDE SEQUENCE</scope>
    <source>
        <strain evidence="3">LRZ36</strain>
    </source>
</reference>
<evidence type="ECO:0000313" key="3">
    <source>
        <dbReference type="EMBL" id="MCP3054296.1"/>
    </source>
</evidence>
<name>A0A9X2KEC2_9HYPH</name>
<dbReference type="PROSITE" id="PS51740">
    <property type="entry name" value="SPOVT_ABRB"/>
    <property type="match status" value="1"/>
</dbReference>
<dbReference type="InterPro" id="IPR007159">
    <property type="entry name" value="SpoVT-AbrB_dom"/>
</dbReference>
<dbReference type="EMBL" id="JALHBS010000021">
    <property type="protein sequence ID" value="MCP3054296.1"/>
    <property type="molecule type" value="Genomic_DNA"/>
</dbReference>
<dbReference type="InterPro" id="IPR037914">
    <property type="entry name" value="SpoVT-AbrB_sf"/>
</dbReference>
<accession>A0A9X2KEC2</accession>
<dbReference type="Proteomes" id="UP001155220">
    <property type="component" value="Unassembled WGS sequence"/>
</dbReference>
<dbReference type="SMART" id="SM00966">
    <property type="entry name" value="SpoVT_AbrB"/>
    <property type="match status" value="1"/>
</dbReference>
<dbReference type="RefSeq" id="WP_253963175.1">
    <property type="nucleotide sequence ID" value="NZ_JALHBS010000021.1"/>
</dbReference>
<sequence>MTSATITSKGQLTLPKAMREHLKLREGDRVEFVTVGRDVRLVPRNRPVDTLYGRLSAYAKPDTTLQDYDAAIGAGISAHLDSDDLEEEPRGT</sequence>
<feature type="domain" description="SpoVT-AbrB" evidence="2">
    <location>
        <begin position="1"/>
        <end position="46"/>
    </location>
</feature>
<keyword evidence="1 3" id="KW-0238">DNA-binding</keyword>
<dbReference type="Gene3D" id="2.10.260.10">
    <property type="match status" value="1"/>
</dbReference>
<comment type="caution">
    <text evidence="3">The sequence shown here is derived from an EMBL/GenBank/DDBJ whole genome shotgun (WGS) entry which is preliminary data.</text>
</comment>
<organism evidence="3 4">
    <name type="scientific">Aurantimonas marianensis</name>
    <dbReference type="NCBI Taxonomy" id="2920428"/>
    <lineage>
        <taxon>Bacteria</taxon>
        <taxon>Pseudomonadati</taxon>
        <taxon>Pseudomonadota</taxon>
        <taxon>Alphaproteobacteria</taxon>
        <taxon>Hyphomicrobiales</taxon>
        <taxon>Aurantimonadaceae</taxon>
        <taxon>Aurantimonas</taxon>
    </lineage>
</organism>
<evidence type="ECO:0000256" key="1">
    <source>
        <dbReference type="PROSITE-ProRule" id="PRU01076"/>
    </source>
</evidence>
<protein>
    <submittedName>
        <fullName evidence="3">AbrB/MazE/SpoVT family DNA-binding domain-containing protein</fullName>
    </submittedName>
</protein>
<dbReference type="GO" id="GO:0003677">
    <property type="term" value="F:DNA binding"/>
    <property type="evidence" value="ECO:0007669"/>
    <property type="project" value="UniProtKB-UniRule"/>
</dbReference>
<dbReference type="Pfam" id="PF04014">
    <property type="entry name" value="MazE_antitoxin"/>
    <property type="match status" value="1"/>
</dbReference>
<gene>
    <name evidence="3" type="ORF">MJ956_03925</name>
</gene>